<protein>
    <submittedName>
        <fullName evidence="1">DUF429 domain-containing protein</fullName>
    </submittedName>
</protein>
<organism evidence="1">
    <name type="scientific">Thermosphaera aggregans</name>
    <dbReference type="NCBI Taxonomy" id="54254"/>
    <lineage>
        <taxon>Archaea</taxon>
        <taxon>Thermoproteota</taxon>
        <taxon>Thermoprotei</taxon>
        <taxon>Desulfurococcales</taxon>
        <taxon>Desulfurococcaceae</taxon>
        <taxon>Thermosphaera</taxon>
    </lineage>
</organism>
<evidence type="ECO:0000313" key="1">
    <source>
        <dbReference type="EMBL" id="HEF87693.1"/>
    </source>
</evidence>
<gene>
    <name evidence="1" type="ORF">ENP55_05320</name>
</gene>
<accession>A0A7C2BL82</accession>
<reference evidence="1" key="1">
    <citation type="journal article" date="2020" name="mSystems">
        <title>Genome- and Community-Level Interaction Insights into Carbon Utilization and Element Cycling Functions of Hydrothermarchaeota in Hydrothermal Sediment.</title>
        <authorList>
            <person name="Zhou Z."/>
            <person name="Liu Y."/>
            <person name="Xu W."/>
            <person name="Pan J."/>
            <person name="Luo Z.H."/>
            <person name="Li M."/>
        </authorList>
    </citation>
    <scope>NUCLEOTIDE SEQUENCE [LARGE SCALE GENOMIC DNA]</scope>
    <source>
        <strain evidence="1">SpSt-23</strain>
    </source>
</reference>
<comment type="caution">
    <text evidence="1">The sequence shown here is derived from an EMBL/GenBank/DDBJ whole genome shotgun (WGS) entry which is preliminary data.</text>
</comment>
<proteinExistence type="predicted"/>
<dbReference type="EMBL" id="DSJT01000026">
    <property type="protein sequence ID" value="HEF87693.1"/>
    <property type="molecule type" value="Genomic_DNA"/>
</dbReference>
<sequence length="181" mass="20021">MVNFAGLDLSAKKSNPSGIAVVDGSKVLRDLTLVFGDDEILSKILLHKPVVVAVDAPLTFTGEPFRQVDRLLLQAGFRVFPTTFKYMRELSERAGMLKKALEVEDVVVVETHPTSALKSSKCESYVNLFQSFGLKPRPTTLRSKHLVDALVSSIVSFYYYNGLSVSFKEADGEIHLLPKIC</sequence>
<name>A0A7C2BL82_9CREN</name>
<dbReference type="AlphaFoldDB" id="A0A7C2BL82"/>